<accession>A0ABT6JE63</accession>
<dbReference type="RefSeq" id="WP_280598873.1">
    <property type="nucleotide sequence ID" value="NZ_JARXRN010000006.1"/>
</dbReference>
<comment type="caution">
    <text evidence="1">The sequence shown here is derived from an EMBL/GenBank/DDBJ whole genome shotgun (WGS) entry which is preliminary data.</text>
</comment>
<protein>
    <submittedName>
        <fullName evidence="1">Uncharacterized protein</fullName>
    </submittedName>
</protein>
<reference evidence="1 2" key="1">
    <citation type="submission" date="2023-04" db="EMBL/GenBank/DDBJ databases">
        <title>Luteimonas sp. M1R5S18.</title>
        <authorList>
            <person name="Sun J.-Q."/>
        </authorList>
    </citation>
    <scope>NUCLEOTIDE SEQUENCE [LARGE SCALE GENOMIC DNA]</scope>
    <source>
        <strain evidence="1 2">M1R5S18</strain>
    </source>
</reference>
<keyword evidence="2" id="KW-1185">Reference proteome</keyword>
<dbReference type="Proteomes" id="UP001156831">
    <property type="component" value="Unassembled WGS sequence"/>
</dbReference>
<proteinExistence type="predicted"/>
<evidence type="ECO:0000313" key="2">
    <source>
        <dbReference type="Proteomes" id="UP001156831"/>
    </source>
</evidence>
<organism evidence="1 2">
    <name type="scientific">Luteimonas rhizosphaericola</name>
    <dbReference type="NCBI Taxonomy" id="3042024"/>
    <lineage>
        <taxon>Bacteria</taxon>
        <taxon>Pseudomonadati</taxon>
        <taxon>Pseudomonadota</taxon>
        <taxon>Gammaproteobacteria</taxon>
        <taxon>Lysobacterales</taxon>
        <taxon>Lysobacteraceae</taxon>
        <taxon>Luteimonas</taxon>
    </lineage>
</organism>
<gene>
    <name evidence="1" type="ORF">QFW80_00320</name>
</gene>
<evidence type="ECO:0000313" key="1">
    <source>
        <dbReference type="EMBL" id="MDH5828969.1"/>
    </source>
</evidence>
<name>A0ABT6JE63_9GAMM</name>
<dbReference type="EMBL" id="JARXRN010000006">
    <property type="protein sequence ID" value="MDH5828969.1"/>
    <property type="molecule type" value="Genomic_DNA"/>
</dbReference>
<sequence length="60" mass="6803">MYATTQTLPRQTVTLPRTLRPLPAFERRERGFGVGYGNSSGYASDRRYTPATGTTRFRFA</sequence>